<dbReference type="Proteomes" id="UP000734854">
    <property type="component" value="Unassembled WGS sequence"/>
</dbReference>
<dbReference type="PANTHER" id="PTHR11165">
    <property type="entry name" value="SKP1"/>
    <property type="match status" value="1"/>
</dbReference>
<dbReference type="AlphaFoldDB" id="A0A8J5M3Y6"/>
<dbReference type="GO" id="GO:0006511">
    <property type="term" value="P:ubiquitin-dependent protein catabolic process"/>
    <property type="evidence" value="ECO:0007669"/>
    <property type="project" value="InterPro"/>
</dbReference>
<evidence type="ECO:0000256" key="1">
    <source>
        <dbReference type="ARBA" id="ARBA00004906"/>
    </source>
</evidence>
<dbReference type="InterPro" id="IPR016897">
    <property type="entry name" value="SKP1"/>
</dbReference>
<dbReference type="EMBL" id="JACMSC010000002">
    <property type="protein sequence ID" value="KAG6533726.1"/>
    <property type="molecule type" value="Genomic_DNA"/>
</dbReference>
<dbReference type="SUPFAM" id="SSF81382">
    <property type="entry name" value="Skp1 dimerisation domain-like"/>
    <property type="match status" value="1"/>
</dbReference>
<feature type="domain" description="SKP1 component dimerisation" evidence="3">
    <location>
        <begin position="74"/>
        <end position="110"/>
    </location>
</feature>
<gene>
    <name evidence="4" type="ORF">ZIOFF_007601</name>
</gene>
<dbReference type="Gene3D" id="3.30.710.10">
    <property type="entry name" value="Potassium Channel Kv1.1, Chain A"/>
    <property type="match status" value="1"/>
</dbReference>
<protein>
    <recommendedName>
        <fullName evidence="3">SKP1 component dimerisation domain-containing protein</fullName>
    </recommendedName>
</protein>
<evidence type="ECO:0000259" key="3">
    <source>
        <dbReference type="Pfam" id="PF01466"/>
    </source>
</evidence>
<dbReference type="InterPro" id="IPR016072">
    <property type="entry name" value="Skp1_comp_dimer"/>
</dbReference>
<name>A0A8J5M3Y6_ZINOF</name>
<proteinExistence type="predicted"/>
<feature type="compositionally biased region" description="Polar residues" evidence="2">
    <location>
        <begin position="202"/>
        <end position="216"/>
    </location>
</feature>
<evidence type="ECO:0000256" key="2">
    <source>
        <dbReference type="SAM" id="MobiDB-lite"/>
    </source>
</evidence>
<dbReference type="Pfam" id="PF01466">
    <property type="entry name" value="Skp1"/>
    <property type="match status" value="1"/>
</dbReference>
<accession>A0A8J5M3Y6</accession>
<feature type="region of interest" description="Disordered" evidence="2">
    <location>
        <begin position="172"/>
        <end position="223"/>
    </location>
</feature>
<reference evidence="4 5" key="1">
    <citation type="submission" date="2020-08" db="EMBL/GenBank/DDBJ databases">
        <title>Plant Genome Project.</title>
        <authorList>
            <person name="Zhang R.-G."/>
        </authorList>
    </citation>
    <scope>NUCLEOTIDE SEQUENCE [LARGE SCALE GENOMIC DNA]</scope>
    <source>
        <tissue evidence="4">Rhizome</tissue>
    </source>
</reference>
<evidence type="ECO:0000313" key="5">
    <source>
        <dbReference type="Proteomes" id="UP000734854"/>
    </source>
</evidence>
<comment type="caution">
    <text evidence="4">The sequence shown here is derived from an EMBL/GenBank/DDBJ whole genome shotgun (WGS) entry which is preliminary data.</text>
</comment>
<organism evidence="4 5">
    <name type="scientific">Zingiber officinale</name>
    <name type="common">Ginger</name>
    <name type="synonym">Amomum zingiber</name>
    <dbReference type="NCBI Taxonomy" id="94328"/>
    <lineage>
        <taxon>Eukaryota</taxon>
        <taxon>Viridiplantae</taxon>
        <taxon>Streptophyta</taxon>
        <taxon>Embryophyta</taxon>
        <taxon>Tracheophyta</taxon>
        <taxon>Spermatophyta</taxon>
        <taxon>Magnoliopsida</taxon>
        <taxon>Liliopsida</taxon>
        <taxon>Zingiberales</taxon>
        <taxon>Zingiberaceae</taxon>
        <taxon>Zingiber</taxon>
    </lineage>
</organism>
<comment type="pathway">
    <text evidence="1">Protein modification; protein ubiquitination.</text>
</comment>
<dbReference type="InterPro" id="IPR011333">
    <property type="entry name" value="SKP1/BTB/POZ_sf"/>
</dbReference>
<evidence type="ECO:0000313" key="4">
    <source>
        <dbReference type="EMBL" id="KAG6533726.1"/>
    </source>
</evidence>
<keyword evidence="5" id="KW-1185">Reference proteome</keyword>
<sequence>MSGTGKGSSKNNPIHLPEEVSPAMLSLILQYWKFHLIPGHSDKERRSFDEKFVKTNTDDLLELALAAHALQLRPLVDLTSGALARRIGGCSNDEIRKIFHVPDDLTEEEKLKHLKNPTNDPFIRLLNQSLARKRKKWKEQNELKNIDLLNKQEDTRPIEDLLEFINGKDKGTCKSKKENRRRKSQAQNSSVNDLDMTDRQDSTTIPSNDDSYSEGYSDQEKMRENDRIPNFVLVANEFVARRPAGHLIVADFARKLNVVDYY</sequence>
<dbReference type="InterPro" id="IPR036296">
    <property type="entry name" value="SKP1-like_dim_sf"/>
</dbReference>